<gene>
    <name evidence="2" type="ORF">H5410_030281</name>
</gene>
<dbReference type="EMBL" id="JACXVP010000006">
    <property type="protein sequence ID" value="KAG5598911.1"/>
    <property type="molecule type" value="Genomic_DNA"/>
</dbReference>
<protein>
    <submittedName>
        <fullName evidence="2">Uncharacterized protein</fullName>
    </submittedName>
</protein>
<dbReference type="Proteomes" id="UP000824120">
    <property type="component" value="Chromosome 6"/>
</dbReference>
<dbReference type="AlphaFoldDB" id="A0A9J5YGE4"/>
<evidence type="ECO:0000256" key="1">
    <source>
        <dbReference type="SAM" id="MobiDB-lite"/>
    </source>
</evidence>
<dbReference type="OrthoDB" id="1734578at2759"/>
<organism evidence="2 3">
    <name type="scientific">Solanum commersonii</name>
    <name type="common">Commerson's wild potato</name>
    <name type="synonym">Commerson's nightshade</name>
    <dbReference type="NCBI Taxonomy" id="4109"/>
    <lineage>
        <taxon>Eukaryota</taxon>
        <taxon>Viridiplantae</taxon>
        <taxon>Streptophyta</taxon>
        <taxon>Embryophyta</taxon>
        <taxon>Tracheophyta</taxon>
        <taxon>Spermatophyta</taxon>
        <taxon>Magnoliopsida</taxon>
        <taxon>eudicotyledons</taxon>
        <taxon>Gunneridae</taxon>
        <taxon>Pentapetalae</taxon>
        <taxon>asterids</taxon>
        <taxon>lamiids</taxon>
        <taxon>Solanales</taxon>
        <taxon>Solanaceae</taxon>
        <taxon>Solanoideae</taxon>
        <taxon>Solaneae</taxon>
        <taxon>Solanum</taxon>
    </lineage>
</organism>
<proteinExistence type="predicted"/>
<feature type="region of interest" description="Disordered" evidence="1">
    <location>
        <begin position="109"/>
        <end position="137"/>
    </location>
</feature>
<reference evidence="2 3" key="1">
    <citation type="submission" date="2020-09" db="EMBL/GenBank/DDBJ databases">
        <title>De no assembly of potato wild relative species, Solanum commersonii.</title>
        <authorList>
            <person name="Cho K."/>
        </authorList>
    </citation>
    <scope>NUCLEOTIDE SEQUENCE [LARGE SCALE GENOMIC DNA]</scope>
    <source>
        <strain evidence="2">LZ3.2</strain>
        <tissue evidence="2">Leaf</tissue>
    </source>
</reference>
<evidence type="ECO:0000313" key="2">
    <source>
        <dbReference type="EMBL" id="KAG5598911.1"/>
    </source>
</evidence>
<keyword evidence="3" id="KW-1185">Reference proteome</keyword>
<name>A0A9J5YGE4_SOLCO</name>
<sequence>MWRHGGEKKKERDGVSLAFGIRAPSRRLARRAISSVVECAPNRCAWTVRVLSHMDSSMCLSAPDHEMWIIQGTIAWHTPHVQIGIWITLPPSISNSKFDNQLEFVTFGGKPESPSSLGDSPKGPLDRPFCASNPKIH</sequence>
<accession>A0A9J5YGE4</accession>
<evidence type="ECO:0000313" key="3">
    <source>
        <dbReference type="Proteomes" id="UP000824120"/>
    </source>
</evidence>
<comment type="caution">
    <text evidence="2">The sequence shown here is derived from an EMBL/GenBank/DDBJ whole genome shotgun (WGS) entry which is preliminary data.</text>
</comment>